<dbReference type="RefSeq" id="WP_051056927.1">
    <property type="nucleotide sequence ID" value="NZ_JBGBYD010000002.1"/>
</dbReference>
<evidence type="ECO:0000256" key="4">
    <source>
        <dbReference type="ARBA" id="ARBA00022737"/>
    </source>
</evidence>
<comment type="function">
    <text evidence="7">Involved in beta-(1--&gt;2)glucan export. Transmembrane domains (TMD) form a pore in the inner membrane and the ATP-binding domain (NBD) is responsible for energy generation.</text>
</comment>
<evidence type="ECO:0000256" key="5">
    <source>
        <dbReference type="ARBA" id="ARBA00022741"/>
    </source>
</evidence>
<evidence type="ECO:0000256" key="2">
    <source>
        <dbReference type="ARBA" id="ARBA00022448"/>
    </source>
</evidence>
<keyword evidence="2" id="KW-0813">Transport</keyword>
<dbReference type="InterPro" id="IPR027417">
    <property type="entry name" value="P-loop_NTPase"/>
</dbReference>
<dbReference type="InterPro" id="IPR003593">
    <property type="entry name" value="AAA+_ATPase"/>
</dbReference>
<keyword evidence="6 9" id="KW-0067">ATP-binding</keyword>
<feature type="domain" description="ABC transporter" evidence="8">
    <location>
        <begin position="4"/>
        <end position="513"/>
    </location>
</feature>
<keyword evidence="5" id="KW-0547">Nucleotide-binding</keyword>
<dbReference type="PROSITE" id="PS50893">
    <property type="entry name" value="ABC_TRANSPORTER_2"/>
    <property type="match status" value="1"/>
</dbReference>
<dbReference type="Proteomes" id="UP001565474">
    <property type="component" value="Unassembled WGS sequence"/>
</dbReference>
<sequence>MTAVRNPIFAMRGGSKSFNGNWVVEGVDLQIFPNEIVGIAGENGAGKSTTLKMIAGIHSPNGGEMELFGKPFKPLRYTQAVEAGISMVFQEQALIPSLSVYENIFLSLEVNFTNRLALVDRKAMIAHSERHLKDLGLAHIDPRRRTSDYAFHDRQMIEIAKAFALAEYFHIDHPIILLDEPTAAIGEREVRLLFDSIRQFRARASFVLITHRLSEYIELCDRIYVFKDGRNVGEFAGERISEQNLHMAMVGRIRDEEYFKEKRQLDVTEAPIVISANGLEGDNVRNVSFDVRKGEIVGLGGLVGCGKEAVGRAVVGFDPFPAAGTVEVNGKVLPLRRRGKAAIANGVGFVPKERKTEGIVPYMSVEANISLASLPLVSRLTGIISAARERSLAQKHVNGLRIRCSGPTQLCQFLSGGNQQKVVLAKWLARGVQVLVLDNPTRGVDVGAKEEIYSVLRDLTDQGAAILLISDDLLELIGLSNRILVMRDGEIQFERDAPANDKPTEQELVRHMV</sequence>
<keyword evidence="3" id="KW-0762">Sugar transport</keyword>
<dbReference type="CDD" id="cd03216">
    <property type="entry name" value="ABC_Carb_Monos_I"/>
    <property type="match status" value="1"/>
</dbReference>
<keyword evidence="10" id="KW-1185">Reference proteome</keyword>
<dbReference type="EMBL" id="JBGBZN010000002">
    <property type="protein sequence ID" value="MEY9473326.1"/>
    <property type="molecule type" value="Genomic_DNA"/>
</dbReference>
<dbReference type="PANTHER" id="PTHR43790:SF9">
    <property type="entry name" value="GALACTOFURANOSE TRANSPORTER ATP-BINDING PROTEIN YTFR"/>
    <property type="match status" value="1"/>
</dbReference>
<comment type="caution">
    <text evidence="9">The sequence shown here is derived from an EMBL/GenBank/DDBJ whole genome shotgun (WGS) entry which is preliminary data.</text>
</comment>
<dbReference type="PROSITE" id="PS00211">
    <property type="entry name" value="ABC_TRANSPORTER_1"/>
    <property type="match status" value="1"/>
</dbReference>
<proteinExistence type="inferred from homology"/>
<comment type="similarity">
    <text evidence="1">Belongs to the ABC transporter superfamily.</text>
</comment>
<accession>A0ABV4GN09</accession>
<dbReference type="SMART" id="SM00382">
    <property type="entry name" value="AAA"/>
    <property type="match status" value="2"/>
</dbReference>
<protein>
    <submittedName>
        <fullName evidence="9">Ribose transport system ATP-binding protein</fullName>
    </submittedName>
</protein>
<evidence type="ECO:0000256" key="7">
    <source>
        <dbReference type="ARBA" id="ARBA00024722"/>
    </source>
</evidence>
<dbReference type="InterPro" id="IPR017871">
    <property type="entry name" value="ABC_transporter-like_CS"/>
</dbReference>
<dbReference type="InterPro" id="IPR003439">
    <property type="entry name" value="ABC_transporter-like_ATP-bd"/>
</dbReference>
<evidence type="ECO:0000256" key="1">
    <source>
        <dbReference type="ARBA" id="ARBA00005417"/>
    </source>
</evidence>
<dbReference type="Gene3D" id="3.40.50.300">
    <property type="entry name" value="P-loop containing nucleotide triphosphate hydrolases"/>
    <property type="match status" value="2"/>
</dbReference>
<evidence type="ECO:0000313" key="9">
    <source>
        <dbReference type="EMBL" id="MEY9473326.1"/>
    </source>
</evidence>
<keyword evidence="4" id="KW-0677">Repeat</keyword>
<reference evidence="9 10" key="1">
    <citation type="submission" date="2024-07" db="EMBL/GenBank/DDBJ databases">
        <title>Genomic Encyclopedia of Type Strains, Phase V (KMG-V): Genome sequencing to study the core and pangenomes of soil and plant-associated prokaryotes.</title>
        <authorList>
            <person name="Whitman W."/>
        </authorList>
    </citation>
    <scope>NUCLEOTIDE SEQUENCE [LARGE SCALE GENOMIC DNA]</scope>
    <source>
        <strain evidence="9 10">USDA 222</strain>
    </source>
</reference>
<dbReference type="GO" id="GO:0005524">
    <property type="term" value="F:ATP binding"/>
    <property type="evidence" value="ECO:0007669"/>
    <property type="project" value="UniProtKB-KW"/>
</dbReference>
<dbReference type="SUPFAM" id="SSF52540">
    <property type="entry name" value="P-loop containing nucleoside triphosphate hydrolases"/>
    <property type="match status" value="2"/>
</dbReference>
<dbReference type="InterPro" id="IPR050107">
    <property type="entry name" value="ABC_carbohydrate_import_ATPase"/>
</dbReference>
<dbReference type="PANTHER" id="PTHR43790">
    <property type="entry name" value="CARBOHYDRATE TRANSPORT ATP-BINDING PROTEIN MG119-RELATED"/>
    <property type="match status" value="1"/>
</dbReference>
<evidence type="ECO:0000259" key="8">
    <source>
        <dbReference type="PROSITE" id="PS50893"/>
    </source>
</evidence>
<name>A0ABV4GN09_9BRAD</name>
<gene>
    <name evidence="9" type="ORF">ABH992_005725</name>
</gene>
<dbReference type="CDD" id="cd03215">
    <property type="entry name" value="ABC_Carb_Monos_II"/>
    <property type="match status" value="1"/>
</dbReference>
<organism evidence="9 10">
    <name type="scientific">Bradyrhizobium yuanmingense</name>
    <dbReference type="NCBI Taxonomy" id="108015"/>
    <lineage>
        <taxon>Bacteria</taxon>
        <taxon>Pseudomonadati</taxon>
        <taxon>Pseudomonadota</taxon>
        <taxon>Alphaproteobacteria</taxon>
        <taxon>Hyphomicrobiales</taxon>
        <taxon>Nitrobacteraceae</taxon>
        <taxon>Bradyrhizobium</taxon>
    </lineage>
</organism>
<evidence type="ECO:0000256" key="6">
    <source>
        <dbReference type="ARBA" id="ARBA00022840"/>
    </source>
</evidence>
<dbReference type="Pfam" id="PF00005">
    <property type="entry name" value="ABC_tran"/>
    <property type="match status" value="2"/>
</dbReference>
<evidence type="ECO:0000256" key="3">
    <source>
        <dbReference type="ARBA" id="ARBA00022597"/>
    </source>
</evidence>
<evidence type="ECO:0000313" key="10">
    <source>
        <dbReference type="Proteomes" id="UP001565474"/>
    </source>
</evidence>